<feature type="compositionally biased region" description="Polar residues" evidence="1">
    <location>
        <begin position="133"/>
        <end position="144"/>
    </location>
</feature>
<evidence type="ECO:0000313" key="3">
    <source>
        <dbReference type="EMBL" id="MBC8563029.1"/>
    </source>
</evidence>
<proteinExistence type="predicted"/>
<dbReference type="RefSeq" id="WP_249298237.1">
    <property type="nucleotide sequence ID" value="NZ_JACRSX010000015.1"/>
</dbReference>
<protein>
    <submittedName>
        <fullName evidence="3">Stage II sporulation protein P</fullName>
    </submittedName>
</protein>
<sequence length="455" mass="51695">MGTVMTQKRKAGFLFFFVLGTGCLLALLWKQNTILDRMNRQSIKWLVEMGADGSDTLAYLQRSDLDAKETWALKAVPVLSYLAGSQEELTLREDKSMSEFAMIYPGKKCESGVWSGAAGHWSRGTRFLEETESAQQSRQDSTPADSGKEESEAVETSLEYDADAAVLDAALQENETYREKSTEEAKEELIMSQSGDNRKKIQYLQRTKSLNYLLRNFYIVDSSTSINKKIFDVETLLNTELAMKKSSEPQIYIFHTHGASEHFVDSKPGDKAESVVGVGTYLTEILEKKYGYQVIHDETEYDRINGKIDRNKAYNKAAKGLKSALKKYPSIQVVIDLHRDGVGNKVHRLTKVNGKRTAQLMFFNGLSRNRKGEIKYLKNDNLQANLSFSLQMKLKCMELYPNLAKPVYLKSYRYNLHMRKRSLLIELGNENNTMQEAKNAMEPLAKVLNQVLSED</sequence>
<keyword evidence="2" id="KW-1133">Transmembrane helix</keyword>
<accession>A0ABR7N324</accession>
<keyword evidence="4" id="KW-1185">Reference proteome</keyword>
<dbReference type="Proteomes" id="UP000606193">
    <property type="component" value="Unassembled WGS sequence"/>
</dbReference>
<comment type="caution">
    <text evidence="3">The sequence shown here is derived from an EMBL/GenBank/DDBJ whole genome shotgun (WGS) entry which is preliminary data.</text>
</comment>
<dbReference type="InterPro" id="IPR010897">
    <property type="entry name" value="Spore_II_P"/>
</dbReference>
<evidence type="ECO:0000256" key="1">
    <source>
        <dbReference type="SAM" id="MobiDB-lite"/>
    </source>
</evidence>
<keyword evidence="2" id="KW-0812">Transmembrane</keyword>
<evidence type="ECO:0000313" key="4">
    <source>
        <dbReference type="Proteomes" id="UP000606193"/>
    </source>
</evidence>
<dbReference type="EMBL" id="JACRSX010000015">
    <property type="protein sequence ID" value="MBC8563029.1"/>
    <property type="molecule type" value="Genomic_DNA"/>
</dbReference>
<keyword evidence="2" id="KW-0472">Membrane</keyword>
<name>A0ABR7N324_9FIRM</name>
<gene>
    <name evidence="3" type="ORF">H8704_10395</name>
</gene>
<organism evidence="3 4">
    <name type="scientific">Jutongia huaianensis</name>
    <dbReference type="NCBI Taxonomy" id="2763668"/>
    <lineage>
        <taxon>Bacteria</taxon>
        <taxon>Bacillati</taxon>
        <taxon>Bacillota</taxon>
        <taxon>Clostridia</taxon>
        <taxon>Lachnospirales</taxon>
        <taxon>Lachnospiraceae</taxon>
        <taxon>Jutongia</taxon>
    </lineage>
</organism>
<feature type="transmembrane region" description="Helical" evidence="2">
    <location>
        <begin position="12"/>
        <end position="29"/>
    </location>
</feature>
<feature type="region of interest" description="Disordered" evidence="1">
    <location>
        <begin position="129"/>
        <end position="155"/>
    </location>
</feature>
<dbReference type="NCBIfam" id="TIGR02867">
    <property type="entry name" value="spore_II_P"/>
    <property type="match status" value="1"/>
</dbReference>
<reference evidence="3 4" key="1">
    <citation type="submission" date="2020-08" db="EMBL/GenBank/DDBJ databases">
        <title>Genome public.</title>
        <authorList>
            <person name="Liu C."/>
            <person name="Sun Q."/>
        </authorList>
    </citation>
    <scope>NUCLEOTIDE SEQUENCE [LARGE SCALE GENOMIC DNA]</scope>
    <source>
        <strain evidence="3 4">NSJ-37</strain>
    </source>
</reference>
<evidence type="ECO:0000256" key="2">
    <source>
        <dbReference type="SAM" id="Phobius"/>
    </source>
</evidence>
<dbReference type="Pfam" id="PF07454">
    <property type="entry name" value="SpoIIP"/>
    <property type="match status" value="1"/>
</dbReference>